<accession>A0A8I1EC69</accession>
<gene>
    <name evidence="1" type="ORF">JEU22_02835</name>
</gene>
<dbReference type="Proteomes" id="UP000637061">
    <property type="component" value="Unassembled WGS sequence"/>
</dbReference>
<protein>
    <submittedName>
        <fullName evidence="1">Uncharacterized protein</fullName>
    </submittedName>
</protein>
<comment type="caution">
    <text evidence="1">The sequence shown here is derived from an EMBL/GenBank/DDBJ whole genome shotgun (WGS) entry which is preliminary data.</text>
</comment>
<evidence type="ECO:0000313" key="1">
    <source>
        <dbReference type="EMBL" id="MBI6882836.1"/>
    </source>
</evidence>
<sequence length="183" mass="21126">MSKGAEMASQHLNEGVDLLQVCSQLNYRQKLRFFEWLVDVMVFPYLTVKGVETPSEAPHERIYDVMTELLAHPILDHYAAAKVLERGEKCRERTGQMLEELCKDHPVCTLAIITGLEYCPQDLIFMKRGLRAQLDTAHESVWLDAAKTTKTKIQLYQLTKWRSVLDLLPRQIRGRILEEEIGL</sequence>
<name>A0A8I1EC69_PSEPU</name>
<evidence type="ECO:0000313" key="2">
    <source>
        <dbReference type="Proteomes" id="UP000637061"/>
    </source>
</evidence>
<reference evidence="1" key="1">
    <citation type="submission" date="2020-12" db="EMBL/GenBank/DDBJ databases">
        <title>Enhanced detection system for hospital associated transmission using whole genome sequencing surveillance.</title>
        <authorList>
            <person name="Harrison L.H."/>
            <person name="Van Tyne D."/>
            <person name="Marsh J.W."/>
            <person name="Griffith M.P."/>
            <person name="Snyder D.J."/>
            <person name="Cooper V.S."/>
            <person name="Mustapha M."/>
        </authorList>
    </citation>
    <scope>NUCLEOTIDE SEQUENCE</scope>
    <source>
        <strain evidence="1">PSB00042</strain>
    </source>
</reference>
<proteinExistence type="predicted"/>
<dbReference type="EMBL" id="JAEHTE010000002">
    <property type="protein sequence ID" value="MBI6882836.1"/>
    <property type="molecule type" value="Genomic_DNA"/>
</dbReference>
<dbReference type="AlphaFoldDB" id="A0A8I1EC69"/>
<organism evidence="1 2">
    <name type="scientific">Pseudomonas putida</name>
    <name type="common">Arthrobacter siderocapsulatus</name>
    <dbReference type="NCBI Taxonomy" id="303"/>
    <lineage>
        <taxon>Bacteria</taxon>
        <taxon>Pseudomonadati</taxon>
        <taxon>Pseudomonadota</taxon>
        <taxon>Gammaproteobacteria</taxon>
        <taxon>Pseudomonadales</taxon>
        <taxon>Pseudomonadaceae</taxon>
        <taxon>Pseudomonas</taxon>
    </lineage>
</organism>
<dbReference type="RefSeq" id="WP_198746460.1">
    <property type="nucleotide sequence ID" value="NZ_JAEHTE010000002.1"/>
</dbReference>